<sequence>MKSWKSQNNRTSYYSMNYKYAYLVQFQYLGFRLHGWQKQPNLKTVHFFVDKTLKFVCKGIRCKSVGVGRTDAKVSSTDYYFQLFIDEKLDESFFIEDFNRNSPSDIRVLAVEQLHDEEFNIIQHPKVKEYRYYFSFGEKNHPYCAPFLTGYLDELNVELMKEGAHLFEGFHNFKHYCTKPSPETRVERAIDVCKIEENTELSASFFPEKSYVLIIRGSGFLRNQIRLIMGALAELGKGNYDLEFIKKSLRPENSDIDFMKTIAPASGLHLHNVEFEKEV</sequence>
<organism evidence="9 10">
    <name type="scientific">Tenacibaculum caenipelagi</name>
    <dbReference type="NCBI Taxonomy" id="1325435"/>
    <lineage>
        <taxon>Bacteria</taxon>
        <taxon>Pseudomonadati</taxon>
        <taxon>Bacteroidota</taxon>
        <taxon>Flavobacteriia</taxon>
        <taxon>Flavobacteriales</taxon>
        <taxon>Flavobacteriaceae</taxon>
        <taxon>Tenacibaculum</taxon>
    </lineage>
</organism>
<comment type="caution">
    <text evidence="4">Lacks conserved residue(s) required for the propagation of feature annotation.</text>
</comment>
<evidence type="ECO:0000256" key="2">
    <source>
        <dbReference type="ARBA" id="ARBA00022694"/>
    </source>
</evidence>
<reference evidence="9 10" key="1">
    <citation type="submission" date="2019-03" db="EMBL/GenBank/DDBJ databases">
        <title>Genomic Encyclopedia of Type Strains, Phase III (KMG-III): the genomes of soil and plant-associated and newly described type strains.</title>
        <authorList>
            <person name="Whitman W."/>
        </authorList>
    </citation>
    <scope>NUCLEOTIDE SEQUENCE [LARGE SCALE GENOMIC DNA]</scope>
    <source>
        <strain evidence="9 10">CECT 8283</strain>
    </source>
</reference>
<dbReference type="Pfam" id="PF01416">
    <property type="entry name" value="PseudoU_synth_1"/>
    <property type="match status" value="1"/>
</dbReference>
<evidence type="ECO:0000256" key="5">
    <source>
        <dbReference type="PIRSR" id="PIRSR001430-1"/>
    </source>
</evidence>
<feature type="active site" description="Nucleophile" evidence="4 5">
    <location>
        <position position="71"/>
    </location>
</feature>
<evidence type="ECO:0000256" key="7">
    <source>
        <dbReference type="RuleBase" id="RU003792"/>
    </source>
</evidence>
<gene>
    <name evidence="4" type="primary">truA</name>
    <name evidence="9" type="ORF">DFQ07_2669</name>
</gene>
<comment type="function">
    <text evidence="4">Formation of pseudouridine at positions 38, 39 and 40 in the anticodon stem and loop of transfer RNAs.</text>
</comment>
<evidence type="ECO:0000259" key="8">
    <source>
        <dbReference type="Pfam" id="PF01416"/>
    </source>
</evidence>
<dbReference type="GO" id="GO:0003723">
    <property type="term" value="F:RNA binding"/>
    <property type="evidence" value="ECO:0007669"/>
    <property type="project" value="InterPro"/>
</dbReference>
<dbReference type="InterPro" id="IPR020094">
    <property type="entry name" value="TruA/RsuA/RluB/E/F_N"/>
</dbReference>
<dbReference type="AlphaFoldDB" id="A0A4R6TEJ1"/>
<dbReference type="HAMAP" id="MF_00171">
    <property type="entry name" value="TruA"/>
    <property type="match status" value="1"/>
</dbReference>
<dbReference type="SUPFAM" id="SSF55120">
    <property type="entry name" value="Pseudouridine synthase"/>
    <property type="match status" value="1"/>
</dbReference>
<protein>
    <recommendedName>
        <fullName evidence="4">tRNA pseudouridine synthase A</fullName>
        <ecNumber evidence="4">5.4.99.12</ecNumber>
    </recommendedName>
    <alternativeName>
        <fullName evidence="4">tRNA pseudouridine(38-40) synthase</fullName>
    </alternativeName>
    <alternativeName>
        <fullName evidence="4">tRNA pseudouridylate synthase I</fullName>
    </alternativeName>
    <alternativeName>
        <fullName evidence="4">tRNA-uridine isomerase I</fullName>
    </alternativeName>
</protein>
<evidence type="ECO:0000256" key="6">
    <source>
        <dbReference type="PIRSR" id="PIRSR001430-2"/>
    </source>
</evidence>
<dbReference type="RefSeq" id="WP_243743985.1">
    <property type="nucleotide sequence ID" value="NZ_SNYH01000005.1"/>
</dbReference>
<dbReference type="InterPro" id="IPR020095">
    <property type="entry name" value="PsdUridine_synth_TruA_C"/>
</dbReference>
<dbReference type="InterPro" id="IPR020097">
    <property type="entry name" value="PsdUridine_synth_TruA_a/b_dom"/>
</dbReference>
<dbReference type="Gene3D" id="3.30.70.580">
    <property type="entry name" value="Pseudouridine synthase I, catalytic domain, N-terminal subdomain"/>
    <property type="match status" value="1"/>
</dbReference>
<dbReference type="PANTHER" id="PTHR11142:SF0">
    <property type="entry name" value="TRNA PSEUDOURIDINE SYNTHASE-LIKE 1"/>
    <property type="match status" value="1"/>
</dbReference>
<comment type="caution">
    <text evidence="9">The sequence shown here is derived from an EMBL/GenBank/DDBJ whole genome shotgun (WGS) entry which is preliminary data.</text>
</comment>
<comment type="catalytic activity">
    <reaction evidence="4 7">
        <text>uridine(38/39/40) in tRNA = pseudouridine(38/39/40) in tRNA</text>
        <dbReference type="Rhea" id="RHEA:22376"/>
        <dbReference type="Rhea" id="RHEA-COMP:10085"/>
        <dbReference type="Rhea" id="RHEA-COMP:10087"/>
        <dbReference type="ChEBI" id="CHEBI:65314"/>
        <dbReference type="ChEBI" id="CHEBI:65315"/>
        <dbReference type="EC" id="5.4.99.12"/>
    </reaction>
</comment>
<evidence type="ECO:0000313" key="9">
    <source>
        <dbReference type="EMBL" id="TDQ24120.1"/>
    </source>
</evidence>
<evidence type="ECO:0000256" key="4">
    <source>
        <dbReference type="HAMAP-Rule" id="MF_00171"/>
    </source>
</evidence>
<feature type="domain" description="Pseudouridine synthase I TruA alpha/beta" evidence="8">
    <location>
        <begin position="164"/>
        <end position="276"/>
    </location>
</feature>
<dbReference type="Gene3D" id="3.30.70.660">
    <property type="entry name" value="Pseudouridine synthase I, catalytic domain, C-terminal subdomain"/>
    <property type="match status" value="1"/>
</dbReference>
<dbReference type="InterPro" id="IPR020103">
    <property type="entry name" value="PsdUridine_synth_cat_dom_sf"/>
</dbReference>
<keyword evidence="2 4" id="KW-0819">tRNA processing</keyword>
<dbReference type="PIRSF" id="PIRSF001430">
    <property type="entry name" value="tRNA_psdUrid_synth"/>
    <property type="match status" value="1"/>
</dbReference>
<dbReference type="GO" id="GO:0160147">
    <property type="term" value="F:tRNA pseudouridine(38-40) synthase activity"/>
    <property type="evidence" value="ECO:0007669"/>
    <property type="project" value="UniProtKB-EC"/>
</dbReference>
<keyword evidence="3 4" id="KW-0413">Isomerase</keyword>
<name>A0A4R6TEJ1_9FLAO</name>
<keyword evidence="10" id="KW-1185">Reference proteome</keyword>
<dbReference type="EC" id="5.4.99.12" evidence="4"/>
<evidence type="ECO:0000313" key="10">
    <source>
        <dbReference type="Proteomes" id="UP000295390"/>
    </source>
</evidence>
<feature type="binding site" evidence="4 6">
    <location>
        <position position="130"/>
    </location>
    <ligand>
        <name>substrate</name>
    </ligand>
</feature>
<dbReference type="PANTHER" id="PTHR11142">
    <property type="entry name" value="PSEUDOURIDYLATE SYNTHASE"/>
    <property type="match status" value="1"/>
</dbReference>
<dbReference type="GO" id="GO:0031119">
    <property type="term" value="P:tRNA pseudouridine synthesis"/>
    <property type="evidence" value="ECO:0007669"/>
    <property type="project" value="UniProtKB-UniRule"/>
</dbReference>
<comment type="subunit">
    <text evidence="4">Homodimer.</text>
</comment>
<accession>A0A4R6TEJ1</accession>
<evidence type="ECO:0000256" key="3">
    <source>
        <dbReference type="ARBA" id="ARBA00023235"/>
    </source>
</evidence>
<evidence type="ECO:0000256" key="1">
    <source>
        <dbReference type="ARBA" id="ARBA00009375"/>
    </source>
</evidence>
<dbReference type="EMBL" id="SNYH01000005">
    <property type="protein sequence ID" value="TDQ24120.1"/>
    <property type="molecule type" value="Genomic_DNA"/>
</dbReference>
<dbReference type="InterPro" id="IPR001406">
    <property type="entry name" value="PsdUridine_synth_TruA"/>
</dbReference>
<proteinExistence type="inferred from homology"/>
<comment type="similarity">
    <text evidence="1 4 7">Belongs to the tRNA pseudouridine synthase TruA family.</text>
</comment>
<dbReference type="Proteomes" id="UP000295390">
    <property type="component" value="Unassembled WGS sequence"/>
</dbReference>